<feature type="region of interest" description="Disordered" evidence="1">
    <location>
        <begin position="1"/>
        <end position="131"/>
    </location>
</feature>
<feature type="compositionally biased region" description="Basic and acidic residues" evidence="1">
    <location>
        <begin position="90"/>
        <end position="99"/>
    </location>
</feature>
<organism evidence="2">
    <name type="scientific">Oryza meridionalis</name>
    <dbReference type="NCBI Taxonomy" id="40149"/>
    <lineage>
        <taxon>Eukaryota</taxon>
        <taxon>Viridiplantae</taxon>
        <taxon>Streptophyta</taxon>
        <taxon>Embryophyta</taxon>
        <taxon>Tracheophyta</taxon>
        <taxon>Spermatophyta</taxon>
        <taxon>Magnoliopsida</taxon>
        <taxon>Liliopsida</taxon>
        <taxon>Poales</taxon>
        <taxon>Poaceae</taxon>
        <taxon>BOP clade</taxon>
        <taxon>Oryzoideae</taxon>
        <taxon>Oryzeae</taxon>
        <taxon>Oryzinae</taxon>
        <taxon>Oryza</taxon>
    </lineage>
</organism>
<evidence type="ECO:0000313" key="3">
    <source>
        <dbReference type="Proteomes" id="UP000008021"/>
    </source>
</evidence>
<evidence type="ECO:0000256" key="1">
    <source>
        <dbReference type="SAM" id="MobiDB-lite"/>
    </source>
</evidence>
<dbReference type="AlphaFoldDB" id="A0A0E0EWI3"/>
<dbReference type="HOGENOM" id="CLU_1811178_0_0_1"/>
<dbReference type="Gramene" id="OMERI10G03920.1">
    <property type="protein sequence ID" value="OMERI10G03920.1"/>
    <property type="gene ID" value="OMERI10G03920"/>
</dbReference>
<feature type="compositionally biased region" description="Basic and acidic residues" evidence="1">
    <location>
        <begin position="107"/>
        <end position="121"/>
    </location>
</feature>
<protein>
    <submittedName>
        <fullName evidence="2">Uncharacterized protein</fullName>
    </submittedName>
</protein>
<accession>A0A0E0EWI3</accession>
<evidence type="ECO:0000313" key="2">
    <source>
        <dbReference type="EnsemblPlants" id="OMERI10G03920.1"/>
    </source>
</evidence>
<dbReference type="EnsemblPlants" id="OMERI10G03920.1">
    <property type="protein sequence ID" value="OMERI10G03920.1"/>
    <property type="gene ID" value="OMERI10G03920"/>
</dbReference>
<proteinExistence type="predicted"/>
<dbReference type="Proteomes" id="UP000008021">
    <property type="component" value="Chromosome 10"/>
</dbReference>
<feature type="compositionally biased region" description="Low complexity" evidence="1">
    <location>
        <begin position="122"/>
        <end position="131"/>
    </location>
</feature>
<reference evidence="2" key="1">
    <citation type="submission" date="2015-04" db="UniProtKB">
        <authorList>
            <consortium name="EnsemblPlants"/>
        </authorList>
    </citation>
    <scope>IDENTIFICATION</scope>
</reference>
<feature type="compositionally biased region" description="Low complexity" evidence="1">
    <location>
        <begin position="1"/>
        <end position="30"/>
    </location>
</feature>
<keyword evidence="3" id="KW-1185">Reference proteome</keyword>
<name>A0A0E0EWI3_9ORYZ</name>
<sequence>RQCASSSRCSESRESGVPLPLAGSSPLGLVWLGRSRPVSGPNPRGSPRRGNNPGPCEIVCSVKPSQGFTPAFPPHPYPGKNQLLVWRGKNPHDRSREATRSGSTTRRRFEVALRRGRRDAEATATARRSPPAAIFSLFSDGVI</sequence>
<reference evidence="2" key="2">
    <citation type="submission" date="2018-05" db="EMBL/GenBank/DDBJ databases">
        <title>OmerRS3 (Oryza meridionalis Reference Sequence Version 3).</title>
        <authorList>
            <person name="Zhang J."/>
            <person name="Kudrna D."/>
            <person name="Lee S."/>
            <person name="Talag J."/>
            <person name="Welchert J."/>
            <person name="Wing R.A."/>
        </authorList>
    </citation>
    <scope>NUCLEOTIDE SEQUENCE [LARGE SCALE GENOMIC DNA]</scope>
    <source>
        <strain evidence="2">cv. OR44</strain>
    </source>
</reference>